<dbReference type="Proteomes" id="UP000244089">
    <property type="component" value="Unassembled WGS sequence"/>
</dbReference>
<evidence type="ECO:0000313" key="3">
    <source>
        <dbReference type="Proteomes" id="UP000244089"/>
    </source>
</evidence>
<feature type="domain" description="N-acetyltransferase" evidence="1">
    <location>
        <begin position="26"/>
        <end position="156"/>
    </location>
</feature>
<dbReference type="InterPro" id="IPR016181">
    <property type="entry name" value="Acyl_CoA_acyltransferase"/>
</dbReference>
<dbReference type="OrthoDB" id="4016818at2"/>
<dbReference type="Gene3D" id="3.40.630.30">
    <property type="match status" value="1"/>
</dbReference>
<name>A0A2T5RRH4_9FIRM</name>
<dbReference type="Pfam" id="PF00583">
    <property type="entry name" value="Acetyltransf_1"/>
    <property type="match status" value="1"/>
</dbReference>
<comment type="caution">
    <text evidence="2">The sequence shown here is derived from an EMBL/GenBank/DDBJ whole genome shotgun (WGS) entry which is preliminary data.</text>
</comment>
<sequence length="156" mass="17291">MPDMLVKLYDLEVLEKPLHSLKDEDVQIRRAIPPEKNYILNWIRDNFSEVWVSEADVAVAASPAKIFIAVKEGELLGFACYDTTAKGFFGPTGVGEKARKKGIGTSLLLKSLKALREDGYPYAVIGGAGPVEYYKKTCSAQIIEGSEESIYKKMLK</sequence>
<proteinExistence type="predicted"/>
<dbReference type="EMBL" id="QAXS01000002">
    <property type="protein sequence ID" value="PTW02761.1"/>
    <property type="molecule type" value="Genomic_DNA"/>
</dbReference>
<dbReference type="AlphaFoldDB" id="A0A2T5RRH4"/>
<organism evidence="2 3">
    <name type="scientific">Halanaerobium saccharolyticum</name>
    <dbReference type="NCBI Taxonomy" id="43595"/>
    <lineage>
        <taxon>Bacteria</taxon>
        <taxon>Bacillati</taxon>
        <taxon>Bacillota</taxon>
        <taxon>Clostridia</taxon>
        <taxon>Halanaerobiales</taxon>
        <taxon>Halanaerobiaceae</taxon>
        <taxon>Halanaerobium</taxon>
    </lineage>
</organism>
<dbReference type="InterPro" id="IPR000182">
    <property type="entry name" value="GNAT_dom"/>
</dbReference>
<evidence type="ECO:0000259" key="1">
    <source>
        <dbReference type="PROSITE" id="PS51186"/>
    </source>
</evidence>
<evidence type="ECO:0000313" key="2">
    <source>
        <dbReference type="EMBL" id="PTW02761.1"/>
    </source>
</evidence>
<accession>A0A2T5RRH4</accession>
<dbReference type="SUPFAM" id="SSF55729">
    <property type="entry name" value="Acyl-CoA N-acyltransferases (Nat)"/>
    <property type="match status" value="1"/>
</dbReference>
<reference evidence="2 3" key="1">
    <citation type="submission" date="2018-04" db="EMBL/GenBank/DDBJ databases">
        <title>Subsurface microbial communities from deep shales in Ohio and West Virginia, USA.</title>
        <authorList>
            <person name="Wrighton K."/>
        </authorList>
    </citation>
    <scope>NUCLEOTIDE SEQUENCE [LARGE SCALE GENOMIC DNA]</scope>
    <source>
        <strain evidence="2 3">WC1</strain>
    </source>
</reference>
<dbReference type="GO" id="GO:0016747">
    <property type="term" value="F:acyltransferase activity, transferring groups other than amino-acyl groups"/>
    <property type="evidence" value="ECO:0007669"/>
    <property type="project" value="InterPro"/>
</dbReference>
<dbReference type="PROSITE" id="PS51186">
    <property type="entry name" value="GNAT"/>
    <property type="match status" value="1"/>
</dbReference>
<protein>
    <submittedName>
        <fullName evidence="2">Acetyltransferase (GNAT) family protein</fullName>
    </submittedName>
</protein>
<gene>
    <name evidence="2" type="ORF">C8C76_10282</name>
</gene>
<keyword evidence="2" id="KW-0808">Transferase</keyword>
<dbReference type="RefSeq" id="WP_108137989.1">
    <property type="nucleotide sequence ID" value="NZ_QAXS01000002.1"/>
</dbReference>